<keyword evidence="1" id="KW-0433">Leucine-rich repeat</keyword>
<dbReference type="Gene3D" id="3.80.10.10">
    <property type="entry name" value="Ribonuclease Inhibitor"/>
    <property type="match status" value="2"/>
</dbReference>
<dbReference type="EMBL" id="JARGDH010000001">
    <property type="protein sequence ID" value="KAL0278128.1"/>
    <property type="molecule type" value="Genomic_DNA"/>
</dbReference>
<protein>
    <recommendedName>
        <fullName evidence="4">LRRCT domain-containing protein</fullName>
    </recommendedName>
</protein>
<proteinExistence type="predicted"/>
<dbReference type="GO" id="GO:0071944">
    <property type="term" value="C:cell periphery"/>
    <property type="evidence" value="ECO:0007669"/>
    <property type="project" value="UniProtKB-ARBA"/>
</dbReference>
<name>A0AAW2I8F3_9NEOP</name>
<dbReference type="InterPro" id="IPR000483">
    <property type="entry name" value="Cys-rich_flank_reg_C"/>
</dbReference>
<dbReference type="AlphaFoldDB" id="A0AAW2I8F3"/>
<evidence type="ECO:0000256" key="3">
    <source>
        <dbReference type="ARBA" id="ARBA00022737"/>
    </source>
</evidence>
<dbReference type="PANTHER" id="PTHR24366:SF96">
    <property type="entry name" value="LEUCINE RICH REPEAT CONTAINING 53"/>
    <property type="match status" value="1"/>
</dbReference>
<dbReference type="SMART" id="SM00082">
    <property type="entry name" value="LRRCT"/>
    <property type="match status" value="1"/>
</dbReference>
<dbReference type="InterPro" id="IPR003591">
    <property type="entry name" value="Leu-rich_rpt_typical-subtyp"/>
</dbReference>
<reference evidence="5" key="1">
    <citation type="journal article" date="2024" name="Gigascience">
        <title>Chromosome-level genome of the poultry shaft louse Menopon gallinae provides insight into the host-switching and adaptive evolution of parasitic lice.</title>
        <authorList>
            <person name="Xu Y."/>
            <person name="Ma L."/>
            <person name="Liu S."/>
            <person name="Liang Y."/>
            <person name="Liu Q."/>
            <person name="He Z."/>
            <person name="Tian L."/>
            <person name="Duan Y."/>
            <person name="Cai W."/>
            <person name="Li H."/>
            <person name="Song F."/>
        </authorList>
    </citation>
    <scope>NUCLEOTIDE SEQUENCE</scope>
    <source>
        <strain evidence="5">Cailab_2023a</strain>
    </source>
</reference>
<dbReference type="PANTHER" id="PTHR24366">
    <property type="entry name" value="IG(IMMUNOGLOBULIN) AND LRR(LEUCINE RICH REPEAT) DOMAINS"/>
    <property type="match status" value="1"/>
</dbReference>
<evidence type="ECO:0000313" key="5">
    <source>
        <dbReference type="EMBL" id="KAL0278128.1"/>
    </source>
</evidence>
<dbReference type="InterPro" id="IPR032675">
    <property type="entry name" value="LRR_dom_sf"/>
</dbReference>
<dbReference type="SMART" id="SM00369">
    <property type="entry name" value="LRR_TYP"/>
    <property type="match status" value="3"/>
</dbReference>
<organism evidence="5">
    <name type="scientific">Menopon gallinae</name>
    <name type="common">poultry shaft louse</name>
    <dbReference type="NCBI Taxonomy" id="328185"/>
    <lineage>
        <taxon>Eukaryota</taxon>
        <taxon>Metazoa</taxon>
        <taxon>Ecdysozoa</taxon>
        <taxon>Arthropoda</taxon>
        <taxon>Hexapoda</taxon>
        <taxon>Insecta</taxon>
        <taxon>Pterygota</taxon>
        <taxon>Neoptera</taxon>
        <taxon>Paraneoptera</taxon>
        <taxon>Psocodea</taxon>
        <taxon>Troctomorpha</taxon>
        <taxon>Phthiraptera</taxon>
        <taxon>Amblycera</taxon>
        <taxon>Menoponidae</taxon>
        <taxon>Menopon</taxon>
    </lineage>
</organism>
<dbReference type="Pfam" id="PF13855">
    <property type="entry name" value="LRR_8"/>
    <property type="match status" value="2"/>
</dbReference>
<feature type="domain" description="LRRCT" evidence="4">
    <location>
        <begin position="196"/>
        <end position="239"/>
    </location>
</feature>
<evidence type="ECO:0000259" key="4">
    <source>
        <dbReference type="SMART" id="SM00082"/>
    </source>
</evidence>
<accession>A0AAW2I8F3</accession>
<comment type="caution">
    <text evidence="5">The sequence shown here is derived from an EMBL/GenBank/DDBJ whole genome shotgun (WGS) entry which is preliminary data.</text>
</comment>
<sequence>MLTCLEATVEDLPRQKQDQINWLLFVRSNVPIIKRETMKLYPALTDLHATNAGVEKVEADAFRDLKELNWVDLSYNKLSALDAELFKEARTFYYLNVSGNPDLVIPKDGPFIDSPKLNWLDISLCGIKELYPNTFGKLRGLKVLSLAGNKLETLPRGVFQPLQNLYSLDLSNNLFRTVNPVVFKDMKHLSLYLGKNPWECDCSLYPLMEWVKTRRMKDEVRCAKPEDKLWKDVTISGCEASMVEVF</sequence>
<evidence type="ECO:0000256" key="1">
    <source>
        <dbReference type="ARBA" id="ARBA00022614"/>
    </source>
</evidence>
<dbReference type="InterPro" id="IPR001611">
    <property type="entry name" value="Leu-rich_rpt"/>
</dbReference>
<gene>
    <name evidence="5" type="ORF">PYX00_000037</name>
</gene>
<evidence type="ECO:0000256" key="2">
    <source>
        <dbReference type="ARBA" id="ARBA00022729"/>
    </source>
</evidence>
<keyword evidence="3" id="KW-0677">Repeat</keyword>
<dbReference type="SUPFAM" id="SSF52058">
    <property type="entry name" value="L domain-like"/>
    <property type="match status" value="1"/>
</dbReference>
<keyword evidence="2" id="KW-0732">Signal</keyword>